<evidence type="ECO:0000313" key="1">
    <source>
        <dbReference type="EMBL" id="CAG8800792.1"/>
    </source>
</evidence>
<dbReference type="InterPro" id="IPR032675">
    <property type="entry name" value="LRR_dom_sf"/>
</dbReference>
<feature type="non-terminal residue" evidence="1">
    <location>
        <position position="121"/>
    </location>
</feature>
<accession>A0ABN7VUN1</accession>
<dbReference type="Proteomes" id="UP000789901">
    <property type="component" value="Unassembled WGS sequence"/>
</dbReference>
<dbReference type="SUPFAM" id="SSF52047">
    <property type="entry name" value="RNI-like"/>
    <property type="match status" value="1"/>
</dbReference>
<dbReference type="EMBL" id="CAJVQB010022977">
    <property type="protein sequence ID" value="CAG8800792.1"/>
    <property type="molecule type" value="Genomic_DNA"/>
</dbReference>
<reference evidence="1 2" key="1">
    <citation type="submission" date="2021-06" db="EMBL/GenBank/DDBJ databases">
        <authorList>
            <person name="Kallberg Y."/>
            <person name="Tangrot J."/>
            <person name="Rosling A."/>
        </authorList>
    </citation>
    <scope>NUCLEOTIDE SEQUENCE [LARGE SCALE GENOMIC DNA]</scope>
    <source>
        <strain evidence="1 2">120-4 pot B 10/14</strain>
    </source>
</reference>
<keyword evidence="2" id="KW-1185">Reference proteome</keyword>
<sequence length="121" mass="13758">MVPETHTRLCENNSISLMDIDLSWTIPRDSAGQLINFLRSSRNLKELKLILTPHVDPESNRLRIEVIEAVVNELHTNDSLEHLDLQSNLFGPEVVNQLADALQINTTLVHLNLDRNLARSE</sequence>
<proteinExistence type="predicted"/>
<organism evidence="1 2">
    <name type="scientific">Gigaspora margarita</name>
    <dbReference type="NCBI Taxonomy" id="4874"/>
    <lineage>
        <taxon>Eukaryota</taxon>
        <taxon>Fungi</taxon>
        <taxon>Fungi incertae sedis</taxon>
        <taxon>Mucoromycota</taxon>
        <taxon>Glomeromycotina</taxon>
        <taxon>Glomeromycetes</taxon>
        <taxon>Diversisporales</taxon>
        <taxon>Gigasporaceae</taxon>
        <taxon>Gigaspora</taxon>
    </lineage>
</organism>
<name>A0ABN7VUN1_GIGMA</name>
<gene>
    <name evidence="1" type="ORF">GMARGA_LOCUS23048</name>
</gene>
<evidence type="ECO:0000313" key="2">
    <source>
        <dbReference type="Proteomes" id="UP000789901"/>
    </source>
</evidence>
<comment type="caution">
    <text evidence="1">The sequence shown here is derived from an EMBL/GenBank/DDBJ whole genome shotgun (WGS) entry which is preliminary data.</text>
</comment>
<dbReference type="Gene3D" id="3.80.10.10">
    <property type="entry name" value="Ribonuclease Inhibitor"/>
    <property type="match status" value="1"/>
</dbReference>
<protein>
    <submittedName>
        <fullName evidence="1">27005_t:CDS:1</fullName>
    </submittedName>
</protein>